<feature type="region of interest" description="Disordered" evidence="1">
    <location>
        <begin position="764"/>
        <end position="830"/>
    </location>
</feature>
<name>W3X014_PESFW</name>
<feature type="region of interest" description="Disordered" evidence="1">
    <location>
        <begin position="598"/>
        <end position="667"/>
    </location>
</feature>
<dbReference type="KEGG" id="pfy:PFICI_09293"/>
<dbReference type="OMA" id="DGAHCET"/>
<dbReference type="HOGENOM" id="CLU_001373_1_1_1"/>
<dbReference type="eggNOG" id="ENOG502SA0I">
    <property type="taxonomic scope" value="Eukaryota"/>
</dbReference>
<feature type="compositionally biased region" description="Basic and acidic residues" evidence="1">
    <location>
        <begin position="1037"/>
        <end position="1052"/>
    </location>
</feature>
<dbReference type="InParanoid" id="W3X014"/>
<sequence>MAGTYTEVAQQDDDRNDGASPVSLSPALSPSPMPLLQAVKSTFTPISMDCDDSYQQLDSEDHIIGEFPPNDNDSDQRADKTSQTAIGNSDAVDLAQSVGARASARATALQCPTPNNTEPDLHSASSGAVDTASSGRSSPISNLVNTRSHVSQGTNAASPTAVHRISSSSSSNSPKATIGHLADLGCTSSAKSSTSVEDNNDILQQQHSQQQQSPLLVKPKPLIRTASTKGVKIIHPSPTVRSRSSSHASNIAQLEATAEKLSRTSSIESAIRDLHEEQKRSDSRRSSILQASAGFGPDYKEPFPFTRQVSVASSILDTNNAARHGGYSPAGYVMSPNHSLLSNHSRLRSASHPHSEADSSDLLTRHGPGKSSTRSAKSTKPSLTDIAEMEPTGLTLAAMDEADRLQEHPEEHHSSHMPPMDDVDLTPGAASHNGPGATDYWGNSHAGGQVEQGRHDERPRSRAESVGTIDQAKDAFADFDGAHCSPEADEDPFQAPFNLDLSLQMPIDQPREPGRPIISAPMNPTVRPKSYLDPMTGQQMMFYPARVPMMLNLPQKLSKNPKAAVRNQRRSQVLSMMPEATRQSAAWLPEVVPEPMFDPLGPGSGSNSEIPTPLVEAEPAPEAEGPLLSAEDDSAPQARPNLRSVDSEARKSRLSVMDPSDKRKSRMSYTIDNLPPQLRASAFFDMPSESPNIELKDGSAMATLDSILDASAKAPVSAFTDHSFAGKLGDETYGVEKRKSHVKRNSTADALEVKKRRSIFHLRAPSKISIRSSSKEEKQSNMSSPGLGIKNGSESGDDEHNKLASDAEDGEDVSDNEEDSDIDPVSHGPPTTLLAELQIRKHQQKMRTKAPGLLYPNGMHSTLLEIDTVAEMERQNRKGKKINLAWEGANDAAGESDDEDVPLGLLPVKQNGASKMQAFQAEMNRPLGLMEQRNLDDNEPLSHRRNRLQGRPTLASRQSLMALSGGGALGMSGGLGPPSPALRTHTPEEDEHEGETLGERKRRLAAQGDAENPLPQARPVSGAFSAELLGQLGDTFKEDAVSDTKEKDKAAPAEEEETLGQRRRRLQAEREAREKEMGAGGGPLQIPAPPMITKRHSMADVLGATRRTVLTDPRADTERAKQEEAQRFRKSQDLKLAGFRAQIPDNLSTPNLQRSGGYMAGQYNDGTAGGLGRTRLQHSSSFQAPGVQQLPMNNAIGGIMGGNNAYGMGSVGGYNGMHNNGYGQNVLAYNGMPLQLPMPMQQPGQQYDRVDRWRQSIVP</sequence>
<organism evidence="2 3">
    <name type="scientific">Pestalotiopsis fici (strain W106-1 / CGMCC3.15140)</name>
    <dbReference type="NCBI Taxonomy" id="1229662"/>
    <lineage>
        <taxon>Eukaryota</taxon>
        <taxon>Fungi</taxon>
        <taxon>Dikarya</taxon>
        <taxon>Ascomycota</taxon>
        <taxon>Pezizomycotina</taxon>
        <taxon>Sordariomycetes</taxon>
        <taxon>Xylariomycetidae</taxon>
        <taxon>Amphisphaeriales</taxon>
        <taxon>Sporocadaceae</taxon>
        <taxon>Pestalotiopsis</taxon>
    </lineage>
</organism>
<evidence type="ECO:0000256" key="1">
    <source>
        <dbReference type="SAM" id="MobiDB-lite"/>
    </source>
</evidence>
<dbReference type="EMBL" id="KI912114">
    <property type="protein sequence ID" value="ETS79440.1"/>
    <property type="molecule type" value="Genomic_DNA"/>
</dbReference>
<feature type="region of interest" description="Disordered" evidence="1">
    <location>
        <begin position="227"/>
        <end position="250"/>
    </location>
</feature>
<feature type="compositionally biased region" description="Polar residues" evidence="1">
    <location>
        <begin position="370"/>
        <end position="382"/>
    </location>
</feature>
<feature type="compositionally biased region" description="Polar residues" evidence="1">
    <location>
        <begin position="110"/>
        <end position="158"/>
    </location>
</feature>
<feature type="compositionally biased region" description="Gly residues" evidence="1">
    <location>
        <begin position="964"/>
        <end position="976"/>
    </location>
</feature>
<feature type="region of interest" description="Disordered" evidence="1">
    <location>
        <begin position="346"/>
        <end position="390"/>
    </location>
</feature>
<feature type="compositionally biased region" description="Polar residues" evidence="1">
    <location>
        <begin position="239"/>
        <end position="250"/>
    </location>
</feature>
<dbReference type="RefSeq" id="XP_007836065.1">
    <property type="nucleotide sequence ID" value="XM_007837874.1"/>
</dbReference>
<feature type="region of interest" description="Disordered" evidence="1">
    <location>
        <begin position="1"/>
        <end position="33"/>
    </location>
</feature>
<feature type="region of interest" description="Disordered" evidence="1">
    <location>
        <begin position="938"/>
        <end position="957"/>
    </location>
</feature>
<protein>
    <submittedName>
        <fullName evidence="2">Uncharacterized protein</fullName>
    </submittedName>
</protein>
<evidence type="ECO:0000313" key="2">
    <source>
        <dbReference type="EMBL" id="ETS79440.1"/>
    </source>
</evidence>
<feature type="region of interest" description="Disordered" evidence="1">
    <location>
        <begin position="406"/>
        <end position="466"/>
    </location>
</feature>
<reference evidence="3" key="1">
    <citation type="journal article" date="2015" name="BMC Genomics">
        <title>Genomic and transcriptomic analysis of the endophytic fungus Pestalotiopsis fici reveals its lifestyle and high potential for synthesis of natural products.</title>
        <authorList>
            <person name="Wang X."/>
            <person name="Zhang X."/>
            <person name="Liu L."/>
            <person name="Xiang M."/>
            <person name="Wang W."/>
            <person name="Sun X."/>
            <person name="Che Y."/>
            <person name="Guo L."/>
            <person name="Liu G."/>
            <person name="Guo L."/>
            <person name="Wang C."/>
            <person name="Yin W.B."/>
            <person name="Stadler M."/>
            <person name="Zhang X."/>
            <person name="Liu X."/>
        </authorList>
    </citation>
    <scope>NUCLEOTIDE SEQUENCE [LARGE SCALE GENOMIC DNA]</scope>
    <source>
        <strain evidence="3">W106-1 / CGMCC3.15140</strain>
    </source>
</reference>
<feature type="compositionally biased region" description="Low complexity" evidence="1">
    <location>
        <begin position="611"/>
        <end position="629"/>
    </location>
</feature>
<keyword evidence="3" id="KW-1185">Reference proteome</keyword>
<dbReference type="AlphaFoldDB" id="W3X014"/>
<dbReference type="GeneID" id="19274306"/>
<proteinExistence type="predicted"/>
<evidence type="ECO:0000313" key="3">
    <source>
        <dbReference type="Proteomes" id="UP000030651"/>
    </source>
</evidence>
<feature type="compositionally biased region" description="Acidic residues" evidence="1">
    <location>
        <begin position="806"/>
        <end position="822"/>
    </location>
</feature>
<dbReference type="OrthoDB" id="5288142at2759"/>
<dbReference type="Proteomes" id="UP000030651">
    <property type="component" value="Unassembled WGS sequence"/>
</dbReference>
<dbReference type="STRING" id="1229662.W3X014"/>
<feature type="compositionally biased region" description="Basic and acidic residues" evidence="1">
    <location>
        <begin position="452"/>
        <end position="463"/>
    </location>
</feature>
<gene>
    <name evidence="2" type="ORF">PFICI_09293</name>
</gene>
<feature type="region of interest" description="Disordered" evidence="1">
    <location>
        <begin position="1037"/>
        <end position="1088"/>
    </location>
</feature>
<feature type="compositionally biased region" description="Basic and acidic residues" evidence="1">
    <location>
        <begin position="1066"/>
        <end position="1077"/>
    </location>
</feature>
<accession>W3X014</accession>
<feature type="compositionally biased region" description="Low complexity" evidence="1">
    <location>
        <begin position="20"/>
        <end position="33"/>
    </location>
</feature>
<feature type="region of interest" description="Disordered" evidence="1">
    <location>
        <begin position="964"/>
        <end position="999"/>
    </location>
</feature>
<feature type="region of interest" description="Disordered" evidence="1">
    <location>
        <begin position="50"/>
        <end position="180"/>
    </location>
</feature>